<sequence>MSLLRRTPPKKAVSESNLEDITSGSESKDLNPQQACLGPLKRKRDFDSAEFMDEIRNLFDEFVKKQNNKMSKLQSTVDEIRTQNNTITASIQLLSDKYDDIQKELEKIKTERKEHLACIKTLENKVENMEKNSCAAKIEIRNIPTSQRETKSDLCELTKKLGSVLDLKIDTNDIKDVYRGFAKPDTPKPILIEFTSVLLKDKILNSLKSFNKKDRKLNTSLLQIEGPPKPIYISEALTSKGKRLYYLAREFAKTYNFSFCWSSYGKIYLRKKEGTQHVRIDEEGDFAKLKENTI</sequence>
<dbReference type="Proteomes" id="UP000653454">
    <property type="component" value="Unassembled WGS sequence"/>
</dbReference>
<evidence type="ECO:0000313" key="1">
    <source>
        <dbReference type="EMBL" id="CAG9115543.1"/>
    </source>
</evidence>
<reference evidence="1" key="1">
    <citation type="submission" date="2020-11" db="EMBL/GenBank/DDBJ databases">
        <authorList>
            <person name="Whiteford S."/>
        </authorList>
    </citation>
    <scope>NUCLEOTIDE SEQUENCE</scope>
</reference>
<evidence type="ECO:0000313" key="2">
    <source>
        <dbReference type="Proteomes" id="UP000653454"/>
    </source>
</evidence>
<gene>
    <name evidence="1" type="ORF">PLXY2_LOCUS5738</name>
</gene>
<dbReference type="Pfam" id="PF25298">
    <property type="entry name" value="Baculo_FP_2nd"/>
    <property type="match status" value="1"/>
</dbReference>
<dbReference type="Gene3D" id="1.10.287.950">
    <property type="entry name" value="Methyl-accepting chemotaxis protein"/>
    <property type="match status" value="1"/>
</dbReference>
<dbReference type="EMBL" id="CAJHNJ030000017">
    <property type="protein sequence ID" value="CAG9115543.1"/>
    <property type="molecule type" value="Genomic_DNA"/>
</dbReference>
<comment type="caution">
    <text evidence="1">The sequence shown here is derived from an EMBL/GenBank/DDBJ whole genome shotgun (WGS) entry which is preliminary data.</text>
</comment>
<name>A0A8S4ELT7_PLUXY</name>
<keyword evidence="2" id="KW-1185">Reference proteome</keyword>
<proteinExistence type="predicted"/>
<organism evidence="1 2">
    <name type="scientific">Plutella xylostella</name>
    <name type="common">Diamondback moth</name>
    <name type="synonym">Plutella maculipennis</name>
    <dbReference type="NCBI Taxonomy" id="51655"/>
    <lineage>
        <taxon>Eukaryota</taxon>
        <taxon>Metazoa</taxon>
        <taxon>Ecdysozoa</taxon>
        <taxon>Arthropoda</taxon>
        <taxon>Hexapoda</taxon>
        <taxon>Insecta</taxon>
        <taxon>Pterygota</taxon>
        <taxon>Neoptera</taxon>
        <taxon>Endopterygota</taxon>
        <taxon>Lepidoptera</taxon>
        <taxon>Glossata</taxon>
        <taxon>Ditrysia</taxon>
        <taxon>Yponomeutoidea</taxon>
        <taxon>Plutellidae</taxon>
        <taxon>Plutella</taxon>
    </lineage>
</organism>
<dbReference type="AlphaFoldDB" id="A0A8S4ELT7"/>
<dbReference type="InterPro" id="IPR057251">
    <property type="entry name" value="FP_C"/>
</dbReference>
<protein>
    <submittedName>
        <fullName evidence="1">(diamondback moth) hypothetical protein</fullName>
    </submittedName>
</protein>
<accession>A0A8S4ELT7</accession>